<dbReference type="EMBL" id="LR215059">
    <property type="protein sequence ID" value="VEV54796.1"/>
    <property type="molecule type" value="Genomic_DNA"/>
</dbReference>
<reference evidence="2 4" key="2">
    <citation type="submission" date="2019-01" db="EMBL/GenBank/DDBJ databases">
        <authorList>
            <person name="Ramaprasad A."/>
        </authorList>
    </citation>
    <scope>NUCLEOTIDE SEQUENCE [LARGE SCALE GENOMIC DNA]</scope>
</reference>
<dbReference type="Proteomes" id="UP000030681">
    <property type="component" value="Unassembled WGS sequence"/>
</dbReference>
<dbReference type="EMBL" id="KL446956">
    <property type="protein sequence ID" value="KEG00457.1"/>
    <property type="molecule type" value="Genomic_DNA"/>
</dbReference>
<dbReference type="KEGG" id="pvv:PVVCY_0300680"/>
<proteinExistence type="predicted"/>
<dbReference type="AlphaFoldDB" id="A0A081I9U9"/>
<name>A0A081I9U9_PLAVN</name>
<evidence type="ECO:0000313" key="3">
    <source>
        <dbReference type="Proteomes" id="UP000030681"/>
    </source>
</evidence>
<accession>A0A081I9U9</accession>
<dbReference type="Proteomes" id="UP000290582">
    <property type="component" value="Chromosome PVVCY_03"/>
</dbReference>
<protein>
    <submittedName>
        <fullName evidence="1">Uncharacterized protein</fullName>
    </submittedName>
</protein>
<evidence type="ECO:0000313" key="4">
    <source>
        <dbReference type="Proteomes" id="UP000290582"/>
    </source>
</evidence>
<gene>
    <name evidence="2" type="ORF">PVVCY_0300680</name>
    <name evidence="1" type="ORF">YYE_04641</name>
</gene>
<dbReference type="RefSeq" id="XP_008626500.1">
    <property type="nucleotide sequence ID" value="XM_008628278.1"/>
</dbReference>
<evidence type="ECO:0000313" key="2">
    <source>
        <dbReference type="EMBL" id="VEV54796.1"/>
    </source>
</evidence>
<dbReference type="OrthoDB" id="368781at2759"/>
<reference evidence="1 3" key="1">
    <citation type="submission" date="2013-02" db="EMBL/GenBank/DDBJ databases">
        <title>The Genome Sequence of Plasmodium vinckei vinckei.</title>
        <authorList>
            <consortium name="The Broad Institute Genome Sequencing Platform"/>
            <consortium name="The Broad Institute Genome Sequencing Center for Infectious Disease"/>
            <person name="Neafsey D."/>
            <person name="Cheeseman I."/>
            <person name="Volkman S."/>
            <person name="Adams J."/>
            <person name="Walker B."/>
            <person name="Young S.K."/>
            <person name="Zeng Q."/>
            <person name="Gargeya S."/>
            <person name="Fitzgerald M."/>
            <person name="Haas B."/>
            <person name="Abouelleil A."/>
            <person name="Alvarado L."/>
            <person name="Arachchi H.M."/>
            <person name="Berlin A.M."/>
            <person name="Chapman S.B."/>
            <person name="Dewar J."/>
            <person name="Goldberg J."/>
            <person name="Griggs A."/>
            <person name="Gujja S."/>
            <person name="Hansen M."/>
            <person name="Howarth C."/>
            <person name="Imamovic A."/>
            <person name="Larimer J."/>
            <person name="McCowan C."/>
            <person name="Murphy C."/>
            <person name="Neiman D."/>
            <person name="Pearson M."/>
            <person name="Priest M."/>
            <person name="Roberts A."/>
            <person name="Saif S."/>
            <person name="Shea T."/>
            <person name="Sisk P."/>
            <person name="Sykes S."/>
            <person name="Wortman J."/>
            <person name="Nusbaum C."/>
            <person name="Birren B."/>
        </authorList>
    </citation>
    <scope>NUCLEOTIDE SEQUENCE [LARGE SCALE GENOMIC DNA]</scope>
    <source>
        <strain evidence="1">Vinckei</strain>
        <strain evidence="3">vinckei</strain>
    </source>
</reference>
<dbReference type="VEuPathDB" id="PlasmoDB:PVVCY_0300680"/>
<sequence length="222" mass="25738">MAQNPWQITKLKELRTSKLEKIINKFQEENNHLMHIPKFKNITNSLSTIQEDSELIINKKTFNVAHICCVAQLHPMYINNVRDGIAIYLSNFMLKINHDIEGFSVCFNSIKLKEKEPMTLNHDPTVMFLKISFKLLVIVLKENYKIKVKINNIEPSNIRMDIFGLIEAMITDENFKDFCYDGKSNTFVKNSTVYSMNDIISFTIRKVTHADNGTNVKLLGYV</sequence>
<evidence type="ECO:0000313" key="1">
    <source>
        <dbReference type="EMBL" id="KEG00457.1"/>
    </source>
</evidence>
<dbReference type="GeneID" id="19962847"/>
<organism evidence="1 3">
    <name type="scientific">Plasmodium vinckei vinckei</name>
    <dbReference type="NCBI Taxonomy" id="54757"/>
    <lineage>
        <taxon>Eukaryota</taxon>
        <taxon>Sar</taxon>
        <taxon>Alveolata</taxon>
        <taxon>Apicomplexa</taxon>
        <taxon>Aconoidasida</taxon>
        <taxon>Haemosporida</taxon>
        <taxon>Plasmodiidae</taxon>
        <taxon>Plasmodium</taxon>
        <taxon>Plasmodium (Vinckeia)</taxon>
    </lineage>
</organism>